<comment type="caution">
    <text evidence="3">The sequence shown here is derived from an EMBL/GenBank/DDBJ whole genome shotgun (WGS) entry which is preliminary data.</text>
</comment>
<reference evidence="3 4" key="1">
    <citation type="submission" date="2024-09" db="EMBL/GenBank/DDBJ databases">
        <title>Chromosome-scale assembly of Riccia sorocarpa.</title>
        <authorList>
            <person name="Paukszto L."/>
        </authorList>
    </citation>
    <scope>NUCLEOTIDE SEQUENCE [LARGE SCALE GENOMIC DNA]</scope>
    <source>
        <strain evidence="3">LP-2024</strain>
        <tissue evidence="3">Aerial parts of the thallus</tissue>
    </source>
</reference>
<proteinExistence type="predicted"/>
<dbReference type="InterPro" id="IPR025314">
    <property type="entry name" value="DUF4219"/>
</dbReference>
<dbReference type="PANTHER" id="PTHR47481">
    <property type="match status" value="1"/>
</dbReference>
<feature type="domain" description="DUF4219" evidence="2">
    <location>
        <begin position="13"/>
        <end position="36"/>
    </location>
</feature>
<dbReference type="PANTHER" id="PTHR47481:SF41">
    <property type="entry name" value="COPIA-LIKE POLYPROTEIN_RETROTRANSPOSON"/>
    <property type="match status" value="1"/>
</dbReference>
<evidence type="ECO:0000259" key="2">
    <source>
        <dbReference type="Pfam" id="PF13961"/>
    </source>
</evidence>
<organism evidence="3 4">
    <name type="scientific">Riccia sorocarpa</name>
    <dbReference type="NCBI Taxonomy" id="122646"/>
    <lineage>
        <taxon>Eukaryota</taxon>
        <taxon>Viridiplantae</taxon>
        <taxon>Streptophyta</taxon>
        <taxon>Embryophyta</taxon>
        <taxon>Marchantiophyta</taxon>
        <taxon>Marchantiopsida</taxon>
        <taxon>Marchantiidae</taxon>
        <taxon>Marchantiales</taxon>
        <taxon>Ricciaceae</taxon>
        <taxon>Riccia</taxon>
    </lineage>
</organism>
<keyword evidence="4" id="KW-1185">Reference proteome</keyword>
<feature type="region of interest" description="Disordered" evidence="1">
    <location>
        <begin position="123"/>
        <end position="169"/>
    </location>
</feature>
<name>A0ABD3HCS1_9MARC</name>
<evidence type="ECO:0000313" key="3">
    <source>
        <dbReference type="EMBL" id="KAL3688666.1"/>
    </source>
</evidence>
<sequence>MAESMTLIIGEKLDKTNYSVWKIGMKTFLLDQDLWELMTREEEEPIVVPTDPACVLARKEWRKRSFQAVHYIALTVEASYIGHIQDCLPNEYKQFVTSIATREPLPTFEELVPMMLGEEVRMGTMGASSSSQQSEQIYYAGNEGSRGRGRGKGYQGGSQRPLQDRGQQQ</sequence>
<accession>A0ABD3HCS1</accession>
<dbReference type="EMBL" id="JBJQOH010000004">
    <property type="protein sequence ID" value="KAL3688666.1"/>
    <property type="molecule type" value="Genomic_DNA"/>
</dbReference>
<protein>
    <recommendedName>
        <fullName evidence="2">DUF4219 domain-containing protein</fullName>
    </recommendedName>
</protein>
<dbReference type="AlphaFoldDB" id="A0ABD3HCS1"/>
<dbReference type="Pfam" id="PF13961">
    <property type="entry name" value="DUF4219"/>
    <property type="match status" value="1"/>
</dbReference>
<gene>
    <name evidence="3" type="ORF">R1sor_014975</name>
</gene>
<dbReference type="Proteomes" id="UP001633002">
    <property type="component" value="Unassembled WGS sequence"/>
</dbReference>
<evidence type="ECO:0000313" key="4">
    <source>
        <dbReference type="Proteomes" id="UP001633002"/>
    </source>
</evidence>
<evidence type="ECO:0000256" key="1">
    <source>
        <dbReference type="SAM" id="MobiDB-lite"/>
    </source>
</evidence>